<proteinExistence type="predicted"/>
<evidence type="ECO:0000313" key="2">
    <source>
        <dbReference type="Proteomes" id="UP001057402"/>
    </source>
</evidence>
<protein>
    <submittedName>
        <fullName evidence="1">Uncharacterized protein</fullName>
    </submittedName>
</protein>
<name>A0ACB9P458_9MYRT</name>
<sequence>MEPFVENNGEALLGEASGLDNAGGVRAEEECDGEIAAGVEGEVEETLGCFCVSVDGETAYHNGEGEGKVAGNKVQIREGDLGLGSLETREGTGVDGDSFMNEMGNGNDAAASGSLEVPLGAVEEGYLHDETGEPLGDEGHVTRDRGIKVAYEQSVGKDGEIDKIEVSGDGISLYVEFSGPATQSSGFRVSLKDKHEDMEVAEKNEECSPFDVGDVVWVKTKSQSWWPGKILDPSGAEVDISKAAPGHLPVAYLGSSHVLWCLPSELKVFHENYWDMLKQNKSRFTGAVDKAAHEFGKRVMEKLTSKREKDMTSLLDEVGEYSSTLLEPQEFLLKLKSLAVNLMRPGMLDFTVMMNYMMAFYRSIGHENKPMHLLLLETDLENDADEIPRKRSIGFRNLSGRKKFDSMEIGSGVVEASDAINLPSSALDGDGEGLINGNSDMGPESRSRKKSKYLSYPYVNYGNREPAYMTEEKISSQGPDEAAIVGISMDGFTGSPSIVNLTRKKILRTRPKKLLSSPDILTFRSDEFLAEIGSLALDCVYSDKSDKVHRIEWFSNKLRSYLFHDQHIYETYVKNLSHQKEDDSADTSSPTISTELKERSRRGKRIPDTEDENNKMKPLSGLSDVSDGFDAHGSLREGLPDLNNGTVLGSSTSAQPKRRKRTVGIGERTTNATEAAFDHEDHMSNDSIKQGVGETEATPNCNGSRNKNRKLKSSVAVPQAADHRSLSLPDLNRHQVTILPSTSEHKQRQQKRRKEVARSNNQGNGNANPMQDVPPPFGSTVHTADAAPQLDYIKQNLQTVTNMLGSSRGNLAPEMKAQLEGEIKNLLDKVSGM</sequence>
<keyword evidence="2" id="KW-1185">Reference proteome</keyword>
<comment type="caution">
    <text evidence="1">The sequence shown here is derived from an EMBL/GenBank/DDBJ whole genome shotgun (WGS) entry which is preliminary data.</text>
</comment>
<dbReference type="EMBL" id="CM042886">
    <property type="protein sequence ID" value="KAI4342534.1"/>
    <property type="molecule type" value="Genomic_DNA"/>
</dbReference>
<reference evidence="2" key="1">
    <citation type="journal article" date="2023" name="Front. Plant Sci.">
        <title>Chromosomal-level genome assembly of Melastoma candidum provides insights into trichome evolution.</title>
        <authorList>
            <person name="Zhong Y."/>
            <person name="Wu W."/>
            <person name="Sun C."/>
            <person name="Zou P."/>
            <person name="Liu Y."/>
            <person name="Dai S."/>
            <person name="Zhou R."/>
        </authorList>
    </citation>
    <scope>NUCLEOTIDE SEQUENCE [LARGE SCALE GENOMIC DNA]</scope>
</reference>
<accession>A0ACB9P458</accession>
<dbReference type="Proteomes" id="UP001057402">
    <property type="component" value="Chromosome 7"/>
</dbReference>
<organism evidence="1 2">
    <name type="scientific">Melastoma candidum</name>
    <dbReference type="NCBI Taxonomy" id="119954"/>
    <lineage>
        <taxon>Eukaryota</taxon>
        <taxon>Viridiplantae</taxon>
        <taxon>Streptophyta</taxon>
        <taxon>Embryophyta</taxon>
        <taxon>Tracheophyta</taxon>
        <taxon>Spermatophyta</taxon>
        <taxon>Magnoliopsida</taxon>
        <taxon>eudicotyledons</taxon>
        <taxon>Gunneridae</taxon>
        <taxon>Pentapetalae</taxon>
        <taxon>rosids</taxon>
        <taxon>malvids</taxon>
        <taxon>Myrtales</taxon>
        <taxon>Melastomataceae</taxon>
        <taxon>Melastomatoideae</taxon>
        <taxon>Melastomateae</taxon>
        <taxon>Melastoma</taxon>
    </lineage>
</organism>
<gene>
    <name evidence="1" type="ORF">MLD38_027153</name>
</gene>
<evidence type="ECO:0000313" key="1">
    <source>
        <dbReference type="EMBL" id="KAI4342534.1"/>
    </source>
</evidence>